<evidence type="ECO:0000313" key="1">
    <source>
        <dbReference type="CGD" id="CAL0131760"/>
    </source>
</evidence>
<name>Q6FRG5_CANGA</name>
<proteinExistence type="predicted"/>
<evidence type="ECO:0000313" key="3">
    <source>
        <dbReference type="Proteomes" id="UP000002428"/>
    </source>
</evidence>
<dbReference type="AlphaFoldDB" id="Q6FRG5"/>
<dbReference type="InParanoid" id="Q6FRG5"/>
<gene>
    <name evidence="1 2" type="ordered locus">CAGL0H08756g</name>
</gene>
<organism evidence="2 3">
    <name type="scientific">Candida glabrata (strain ATCC 2001 / BCRC 20586 / JCM 3761 / NBRC 0622 / NRRL Y-65 / CBS 138)</name>
    <name type="common">Yeast</name>
    <name type="synonym">Nakaseomyces glabratus</name>
    <dbReference type="NCBI Taxonomy" id="284593"/>
    <lineage>
        <taxon>Eukaryota</taxon>
        <taxon>Fungi</taxon>
        <taxon>Dikarya</taxon>
        <taxon>Ascomycota</taxon>
        <taxon>Saccharomycotina</taxon>
        <taxon>Saccharomycetes</taxon>
        <taxon>Saccharomycetales</taxon>
        <taxon>Saccharomycetaceae</taxon>
        <taxon>Nakaseomyces</taxon>
    </lineage>
</organism>
<dbReference type="HOGENOM" id="CLU_2558076_0_0_1"/>
<reference evidence="2 3" key="1">
    <citation type="journal article" date="2004" name="Nature">
        <title>Genome evolution in yeasts.</title>
        <authorList>
            <consortium name="Genolevures"/>
            <person name="Dujon B."/>
            <person name="Sherman D."/>
            <person name="Fischer G."/>
            <person name="Durrens P."/>
            <person name="Casaregola S."/>
            <person name="Lafontaine I."/>
            <person name="de Montigny J."/>
            <person name="Marck C."/>
            <person name="Neuveglise C."/>
            <person name="Talla E."/>
            <person name="Goffard N."/>
            <person name="Frangeul L."/>
            <person name="Aigle M."/>
            <person name="Anthouard V."/>
            <person name="Babour A."/>
            <person name="Barbe V."/>
            <person name="Barnay S."/>
            <person name="Blanchin S."/>
            <person name="Beckerich J.M."/>
            <person name="Beyne E."/>
            <person name="Bleykasten C."/>
            <person name="Boisrame A."/>
            <person name="Boyer J."/>
            <person name="Cattolico L."/>
            <person name="Confanioleri F."/>
            <person name="de Daruvar A."/>
            <person name="Despons L."/>
            <person name="Fabre E."/>
            <person name="Fairhead C."/>
            <person name="Ferry-Dumazet H."/>
            <person name="Groppi A."/>
            <person name="Hantraye F."/>
            <person name="Hennequin C."/>
            <person name="Jauniaux N."/>
            <person name="Joyet P."/>
            <person name="Kachouri R."/>
            <person name="Kerrest A."/>
            <person name="Koszul R."/>
            <person name="Lemaire M."/>
            <person name="Lesur I."/>
            <person name="Ma L."/>
            <person name="Muller H."/>
            <person name="Nicaud J.M."/>
            <person name="Nikolski M."/>
            <person name="Oztas S."/>
            <person name="Ozier-Kalogeropoulos O."/>
            <person name="Pellenz S."/>
            <person name="Potier S."/>
            <person name="Richard G.F."/>
            <person name="Straub M.L."/>
            <person name="Suleau A."/>
            <person name="Swennene D."/>
            <person name="Tekaia F."/>
            <person name="Wesolowski-Louvel M."/>
            <person name="Westhof E."/>
            <person name="Wirth B."/>
            <person name="Zeniou-Meyer M."/>
            <person name="Zivanovic I."/>
            <person name="Bolotin-Fukuhara M."/>
            <person name="Thierry A."/>
            <person name="Bouchier C."/>
            <person name="Caudron B."/>
            <person name="Scarpelli C."/>
            <person name="Gaillardin C."/>
            <person name="Weissenbach J."/>
            <person name="Wincker P."/>
            <person name="Souciet J.L."/>
        </authorList>
    </citation>
    <scope>NUCLEOTIDE SEQUENCE [LARGE SCALE GENOMIC DNA]</scope>
    <source>
        <strain evidence="3">ATCC 2001 / BCRC 20586 / JCM 3761 / NBRC 0622 / NRRL Y-65 / CBS 138</strain>
    </source>
</reference>
<dbReference type="RefSeq" id="XP_447179.1">
    <property type="nucleotide sequence ID" value="XM_447179.1"/>
</dbReference>
<sequence>MRGKAISEDQRVCTGVSERMYALNKSRGPLLPTSHKHKHKHKYKYKHNSCENLRRGTDFGSTLRAAFRLWGLRRAISAESSD</sequence>
<dbReference type="Proteomes" id="UP000002428">
    <property type="component" value="Chromosome H"/>
</dbReference>
<protein>
    <submittedName>
        <fullName evidence="2">Uncharacterized protein</fullName>
    </submittedName>
</protein>
<keyword evidence="3" id="KW-1185">Reference proteome</keyword>
<evidence type="ECO:0000313" key="2">
    <source>
        <dbReference type="EMBL" id="CAG60112.1"/>
    </source>
</evidence>
<dbReference type="EMBL" id="CR380954">
    <property type="protein sequence ID" value="CAG60112.1"/>
    <property type="molecule type" value="Genomic_DNA"/>
</dbReference>
<dbReference type="VEuPathDB" id="FungiDB:CAGL0H08756g"/>
<accession>Q6FRG5</accession>
<dbReference type="CGD" id="CAL0131760">
    <property type="gene designation" value="CAGL0H08756g"/>
</dbReference>
<dbReference type="KEGG" id="cgr:2888760"/>